<reference evidence="2 3" key="1">
    <citation type="submission" date="2019-02" db="EMBL/GenBank/DDBJ databases">
        <title>Sequencing the genomes of 1000 actinobacteria strains.</title>
        <authorList>
            <person name="Klenk H.-P."/>
        </authorList>
    </citation>
    <scope>NUCLEOTIDE SEQUENCE [LARGE SCALE GENOMIC DNA]</scope>
    <source>
        <strain evidence="2 3">DSM 18319</strain>
    </source>
</reference>
<evidence type="ECO:0000313" key="2">
    <source>
        <dbReference type="EMBL" id="RZU64651.1"/>
    </source>
</evidence>
<name>A0A4Q8AKT3_9MICO</name>
<gene>
    <name evidence="2" type="ORF">EV379_0954</name>
</gene>
<proteinExistence type="predicted"/>
<dbReference type="OrthoDB" id="3403621at2"/>
<keyword evidence="3" id="KW-1185">Reference proteome</keyword>
<dbReference type="Proteomes" id="UP000291483">
    <property type="component" value="Unassembled WGS sequence"/>
</dbReference>
<keyword evidence="1" id="KW-0732">Signal</keyword>
<dbReference type="AlphaFoldDB" id="A0A4Q8AKT3"/>
<feature type="chain" id="PRO_5020683043" evidence="1">
    <location>
        <begin position="26"/>
        <end position="335"/>
    </location>
</feature>
<dbReference type="PROSITE" id="PS51257">
    <property type="entry name" value="PROKAR_LIPOPROTEIN"/>
    <property type="match status" value="1"/>
</dbReference>
<dbReference type="EMBL" id="SHLC01000001">
    <property type="protein sequence ID" value="RZU64651.1"/>
    <property type="molecule type" value="Genomic_DNA"/>
</dbReference>
<protein>
    <submittedName>
        <fullName evidence="2">Uncharacterized protein</fullName>
    </submittedName>
</protein>
<sequence length="335" mass="36647">MRASTSLSFVSLAIVSVLALSGCSAAGGSGGGGDLSYEDSPLNTYMTAMYGDMDQEKLDAQQAETEELVAACMKEEGFEYLPNTQGGGVMISSSDMEDRETEEWVASNGYGMIQSEEQIAEQQAQSEEYVDPNAEYTASLSESEQAAFYETLYGPGPSEEEMEAMEAGDGSYEYNWETAGCQGAAQHEVQGGAQDAFTDPKFAGLFKKMNELYTKAMEQPAIKELDAKWADCMADAGYSEFTSKSEAQMSISEEQNALYENQEFDESGMPLELDAAAMEELRQKEIDLALADFRCSTKTDYMQKSLEAQFALETQFVEDNKSELDAMLAEYATGK</sequence>
<feature type="signal peptide" evidence="1">
    <location>
        <begin position="1"/>
        <end position="25"/>
    </location>
</feature>
<comment type="caution">
    <text evidence="2">The sequence shown here is derived from an EMBL/GenBank/DDBJ whole genome shotgun (WGS) entry which is preliminary data.</text>
</comment>
<evidence type="ECO:0000256" key="1">
    <source>
        <dbReference type="SAM" id="SignalP"/>
    </source>
</evidence>
<evidence type="ECO:0000313" key="3">
    <source>
        <dbReference type="Proteomes" id="UP000291483"/>
    </source>
</evidence>
<organism evidence="2 3">
    <name type="scientific">Microterricola gilva</name>
    <dbReference type="NCBI Taxonomy" id="393267"/>
    <lineage>
        <taxon>Bacteria</taxon>
        <taxon>Bacillati</taxon>
        <taxon>Actinomycetota</taxon>
        <taxon>Actinomycetes</taxon>
        <taxon>Micrococcales</taxon>
        <taxon>Microbacteriaceae</taxon>
        <taxon>Microterricola</taxon>
    </lineage>
</organism>
<accession>A0A4Q8AKT3</accession>